<dbReference type="GeneID" id="95325031"/>
<sequence>MAGIDDNLGLQNDSEPDVDPPFNFGEEPAEDLSGDVPYRLQPNWQEAIVRMQTASTPVDDYEAARNKQAEEVANQAGQNTKWRPVLFWTVYGIVLAFATVSVLGIVAYMIYFGKEASPVVLSTWAGGSVAQVVGLMLVITRHLFPQTHDPMIPEK</sequence>
<feature type="region of interest" description="Disordered" evidence="1">
    <location>
        <begin position="1"/>
        <end position="36"/>
    </location>
</feature>
<feature type="transmembrane region" description="Helical" evidence="2">
    <location>
        <begin position="85"/>
        <end position="111"/>
    </location>
</feature>
<evidence type="ECO:0000313" key="3">
    <source>
        <dbReference type="EMBL" id="MCS6523860.1"/>
    </source>
</evidence>
<proteinExistence type="predicted"/>
<evidence type="ECO:0000313" key="4">
    <source>
        <dbReference type="Proteomes" id="UP001652264"/>
    </source>
</evidence>
<protein>
    <recommendedName>
        <fullName evidence="5">Superfamily III holin-X</fullName>
    </recommendedName>
</protein>
<evidence type="ECO:0008006" key="5">
    <source>
        <dbReference type="Google" id="ProtNLM"/>
    </source>
</evidence>
<reference evidence="3 4" key="1">
    <citation type="submission" date="2022-08" db="EMBL/GenBank/DDBJ databases">
        <title>Taxonomy of Curtobacterium flaccumfaciens.</title>
        <authorList>
            <person name="Osdaghi E."/>
            <person name="Taghavi S.M."/>
            <person name="Hamidizade M."/>
            <person name="Abachi H."/>
            <person name="Fazliarab A."/>
            <person name="Baeyen S."/>
            <person name="Portier P."/>
            <person name="Van Vaerenbergh J."/>
            <person name="Jacques M.-A."/>
        </authorList>
    </citation>
    <scope>NUCLEOTIDE SEQUENCE [LARGE SCALE GENOMIC DNA]</scope>
    <source>
        <strain evidence="3 4">LMG8786T</strain>
    </source>
</reference>
<keyword evidence="2" id="KW-0472">Membrane</keyword>
<dbReference type="EMBL" id="JANVAD010000009">
    <property type="protein sequence ID" value="MCS6523860.1"/>
    <property type="molecule type" value="Genomic_DNA"/>
</dbReference>
<comment type="caution">
    <text evidence="3">The sequence shown here is derived from an EMBL/GenBank/DDBJ whole genome shotgun (WGS) entry which is preliminary data.</text>
</comment>
<evidence type="ECO:0000256" key="1">
    <source>
        <dbReference type="SAM" id="MobiDB-lite"/>
    </source>
</evidence>
<dbReference type="RefSeq" id="WP_141862540.1">
    <property type="nucleotide sequence ID" value="NZ_BMNV01000011.1"/>
</dbReference>
<evidence type="ECO:0000256" key="2">
    <source>
        <dbReference type="SAM" id="Phobius"/>
    </source>
</evidence>
<gene>
    <name evidence="3" type="ORF">NYQ28_14925</name>
</gene>
<accession>A0ABT2HKR3</accession>
<feature type="transmembrane region" description="Helical" evidence="2">
    <location>
        <begin position="123"/>
        <end position="144"/>
    </location>
</feature>
<name>A0ABT2HKR3_9MICO</name>
<keyword evidence="2" id="KW-0812">Transmembrane</keyword>
<dbReference type="Proteomes" id="UP001652264">
    <property type="component" value="Unassembled WGS sequence"/>
</dbReference>
<keyword evidence="4" id="KW-1185">Reference proteome</keyword>
<organism evidence="3 4">
    <name type="scientific">Curtobacterium citreum</name>
    <dbReference type="NCBI Taxonomy" id="2036"/>
    <lineage>
        <taxon>Bacteria</taxon>
        <taxon>Bacillati</taxon>
        <taxon>Actinomycetota</taxon>
        <taxon>Actinomycetes</taxon>
        <taxon>Micrococcales</taxon>
        <taxon>Microbacteriaceae</taxon>
        <taxon>Curtobacterium</taxon>
    </lineage>
</organism>
<keyword evidence="2" id="KW-1133">Transmembrane helix</keyword>